<evidence type="ECO:0000256" key="7">
    <source>
        <dbReference type="ARBA" id="ARBA00023209"/>
    </source>
</evidence>
<evidence type="ECO:0000256" key="9">
    <source>
        <dbReference type="ARBA" id="ARBA00023264"/>
    </source>
</evidence>
<keyword evidence="5 11" id="KW-0472">Membrane</keyword>
<dbReference type="EMBL" id="BMNA01000020">
    <property type="protein sequence ID" value="GGM18298.1"/>
    <property type="molecule type" value="Genomic_DNA"/>
</dbReference>
<keyword evidence="6 11" id="KW-0865">Zymogen</keyword>
<evidence type="ECO:0000256" key="11">
    <source>
        <dbReference type="HAMAP-Rule" id="MF_00664"/>
    </source>
</evidence>
<gene>
    <name evidence="11 12" type="primary">psd</name>
    <name evidence="12" type="ORF">GCM10011594_42990</name>
</gene>
<dbReference type="PANTHER" id="PTHR35809:SF1">
    <property type="entry name" value="ARCHAETIDYLSERINE DECARBOXYLASE PROENZYME-RELATED"/>
    <property type="match status" value="1"/>
</dbReference>
<feature type="modified residue" description="Pyruvic acid (Ser); by autocatalysis" evidence="11">
    <location>
        <position position="219"/>
    </location>
</feature>
<dbReference type="HAMAP" id="MF_00664">
    <property type="entry name" value="PS_decarb_PSD_A"/>
    <property type="match status" value="1"/>
</dbReference>
<accession>A0A917TCW7</accession>
<feature type="chain" id="PRO_5038200589" description="Phosphatidylserine decarboxylase beta chain" evidence="11">
    <location>
        <begin position="1"/>
        <end position="218"/>
    </location>
</feature>
<sequence length="253" mass="26553">MTSVPGPVDPAATPRTGVGAHLFQLVRTTMPPLHPAGRPVVGTALGAALGARWLLRRVGLRRTAGVVGRVGLTASLATAAFFRAPLRVTPVGTDLVVAPADGVVSLIEEAAPPPELGLDPTPRTRVSIFLSVFDVHVQRIPIDGVVTRVAYRPGKFLSADLDKASEVNERNSLLIDTTHGEPVVVTQIAGLVARRIVNDVQAGSPVMAGRTYGLIRFGSRVDTYLPPGSTVRVLRGQRTIGGETVIAQLGPLP</sequence>
<keyword evidence="8 11" id="KW-0456">Lyase</keyword>
<feature type="site" description="Cleavage (non-hydrolytic); by autocatalysis" evidence="11">
    <location>
        <begin position="218"/>
        <end position="219"/>
    </location>
</feature>
<evidence type="ECO:0000256" key="8">
    <source>
        <dbReference type="ARBA" id="ARBA00023239"/>
    </source>
</evidence>
<comment type="catalytic activity">
    <reaction evidence="11">
        <text>a 1,2-diacyl-sn-glycero-3-phospho-L-serine + H(+) = a 1,2-diacyl-sn-glycero-3-phosphoethanolamine + CO2</text>
        <dbReference type="Rhea" id="RHEA:20828"/>
        <dbReference type="ChEBI" id="CHEBI:15378"/>
        <dbReference type="ChEBI" id="CHEBI:16526"/>
        <dbReference type="ChEBI" id="CHEBI:57262"/>
        <dbReference type="ChEBI" id="CHEBI:64612"/>
        <dbReference type="EC" id="4.1.1.65"/>
    </reaction>
</comment>
<protein>
    <recommendedName>
        <fullName evidence="11">Phosphatidylserine decarboxylase proenzyme</fullName>
        <ecNumber evidence="11">4.1.1.65</ecNumber>
    </recommendedName>
    <component>
        <recommendedName>
            <fullName evidence="11">Phosphatidylserine decarboxylase alpha chain</fullName>
        </recommendedName>
    </component>
    <component>
        <recommendedName>
            <fullName evidence="11">Phosphatidylserine decarboxylase beta chain</fullName>
        </recommendedName>
    </component>
</protein>
<dbReference type="GO" id="GO:0004609">
    <property type="term" value="F:phosphatidylserine decarboxylase activity"/>
    <property type="evidence" value="ECO:0007669"/>
    <property type="project" value="UniProtKB-UniRule"/>
</dbReference>
<comment type="pathway">
    <text evidence="11">Phospholipid metabolism; phosphatidylethanolamine biosynthesis; phosphatidylethanolamine from CDP-diacylglycerol: step 2/2.</text>
</comment>
<dbReference type="GO" id="GO:0006646">
    <property type="term" value="P:phosphatidylethanolamine biosynthetic process"/>
    <property type="evidence" value="ECO:0007669"/>
    <property type="project" value="UniProtKB-UniRule"/>
</dbReference>
<organism evidence="12 13">
    <name type="scientific">Nakamurella endophytica</name>
    <dbReference type="NCBI Taxonomy" id="1748367"/>
    <lineage>
        <taxon>Bacteria</taxon>
        <taxon>Bacillati</taxon>
        <taxon>Actinomycetota</taxon>
        <taxon>Actinomycetes</taxon>
        <taxon>Nakamurellales</taxon>
        <taxon>Nakamurellaceae</taxon>
        <taxon>Nakamurella</taxon>
    </lineage>
</organism>
<comment type="PTM">
    <text evidence="11">Is synthesized initially as an inactive proenzyme. Formation of the active enzyme involves a self-maturation process in which the active site pyruvoyl group is generated from an internal serine residue via an autocatalytic post-translational modification. Two non-identical subunits are generated from the proenzyme in this reaction, and the pyruvate is formed at the N-terminus of the alpha chain, which is derived from the carboxyl end of the proenzyme. The post-translation cleavage follows an unusual pathway, termed non-hydrolytic serinolysis, in which the side chain hydroxyl group of the serine supplies its oxygen atom to form the C-terminus of the beta chain, while the remainder of the serine residue undergoes an oxidative deamination to produce ammonia and the pyruvoyl prosthetic group on the alpha chain.</text>
</comment>
<proteinExistence type="inferred from homology"/>
<keyword evidence="13" id="KW-1185">Reference proteome</keyword>
<comment type="cofactor">
    <cofactor evidence="11">
        <name>pyruvate</name>
        <dbReference type="ChEBI" id="CHEBI:15361"/>
    </cofactor>
    <text evidence="11">Binds 1 pyruvoyl group covalently per subunit.</text>
</comment>
<evidence type="ECO:0000256" key="1">
    <source>
        <dbReference type="ARBA" id="ARBA00022475"/>
    </source>
</evidence>
<keyword evidence="7 11" id="KW-0594">Phospholipid biosynthesis</keyword>
<evidence type="ECO:0000256" key="10">
    <source>
        <dbReference type="ARBA" id="ARBA00023317"/>
    </source>
</evidence>
<comment type="similarity">
    <text evidence="11">Belongs to the phosphatidylserine decarboxylase family. PSD-A subfamily.</text>
</comment>
<dbReference type="GO" id="GO:0005886">
    <property type="term" value="C:plasma membrane"/>
    <property type="evidence" value="ECO:0007669"/>
    <property type="project" value="UniProtKB-SubCell"/>
</dbReference>
<dbReference type="InterPro" id="IPR033175">
    <property type="entry name" value="PSD-A"/>
</dbReference>
<dbReference type="InterPro" id="IPR003817">
    <property type="entry name" value="PS_Dcarbxylase"/>
</dbReference>
<dbReference type="NCBIfam" id="NF003679">
    <property type="entry name" value="PRK05305.1-3"/>
    <property type="match status" value="1"/>
</dbReference>
<evidence type="ECO:0000313" key="12">
    <source>
        <dbReference type="EMBL" id="GGM18298.1"/>
    </source>
</evidence>
<dbReference type="AlphaFoldDB" id="A0A917TCW7"/>
<dbReference type="PANTHER" id="PTHR35809">
    <property type="entry name" value="ARCHAETIDYLSERINE DECARBOXYLASE PROENZYME-RELATED"/>
    <property type="match status" value="1"/>
</dbReference>
<name>A0A917TCW7_9ACTN</name>
<dbReference type="RefSeq" id="WP_188944917.1">
    <property type="nucleotide sequence ID" value="NZ_BMNA01000020.1"/>
</dbReference>
<evidence type="ECO:0000256" key="6">
    <source>
        <dbReference type="ARBA" id="ARBA00023145"/>
    </source>
</evidence>
<dbReference type="Proteomes" id="UP000655208">
    <property type="component" value="Unassembled WGS sequence"/>
</dbReference>
<evidence type="ECO:0000256" key="4">
    <source>
        <dbReference type="ARBA" id="ARBA00023098"/>
    </source>
</evidence>
<reference evidence="12" key="2">
    <citation type="submission" date="2020-09" db="EMBL/GenBank/DDBJ databases">
        <authorList>
            <person name="Sun Q."/>
            <person name="Zhou Y."/>
        </authorList>
    </citation>
    <scope>NUCLEOTIDE SEQUENCE</scope>
    <source>
        <strain evidence="12">CGMCC 4.7308</strain>
    </source>
</reference>
<comment type="subcellular location">
    <subcellularLocation>
        <location evidence="11">Cell membrane</location>
        <topology evidence="11">Peripheral membrane protein</topology>
    </subcellularLocation>
</comment>
<evidence type="ECO:0000256" key="3">
    <source>
        <dbReference type="ARBA" id="ARBA00022793"/>
    </source>
</evidence>
<keyword evidence="10 11" id="KW-0670">Pyruvate</keyword>
<keyword evidence="2 11" id="KW-0444">Lipid biosynthesis</keyword>
<evidence type="ECO:0000256" key="5">
    <source>
        <dbReference type="ARBA" id="ARBA00023136"/>
    </source>
</evidence>
<keyword evidence="9 11" id="KW-1208">Phospholipid metabolism</keyword>
<keyword evidence="4 11" id="KW-0443">Lipid metabolism</keyword>
<evidence type="ECO:0000256" key="2">
    <source>
        <dbReference type="ARBA" id="ARBA00022516"/>
    </source>
</evidence>
<feature type="active site" description="Schiff-base intermediate with substrate; via pyruvic acid" evidence="11">
    <location>
        <position position="219"/>
    </location>
</feature>
<evidence type="ECO:0000313" key="13">
    <source>
        <dbReference type="Proteomes" id="UP000655208"/>
    </source>
</evidence>
<keyword evidence="1 11" id="KW-1003">Cell membrane</keyword>
<dbReference type="EC" id="4.1.1.65" evidence="11"/>
<dbReference type="Pfam" id="PF02666">
    <property type="entry name" value="PS_Dcarbxylase"/>
    <property type="match status" value="1"/>
</dbReference>
<comment type="caution">
    <text evidence="12">The sequence shown here is derived from an EMBL/GenBank/DDBJ whole genome shotgun (WGS) entry which is preliminary data.</text>
</comment>
<comment type="subunit">
    <text evidence="11">Heterodimer of a large membrane-associated beta subunit and a small pyruvoyl-containing alpha subunit.</text>
</comment>
<keyword evidence="3 11" id="KW-0210">Decarboxylase</keyword>
<feature type="chain" id="PRO_5038200590" description="Phosphatidylserine decarboxylase alpha chain" evidence="11">
    <location>
        <begin position="219"/>
        <end position="253"/>
    </location>
</feature>
<comment type="function">
    <text evidence="11">Catalyzes the formation of phosphatidylethanolamine (PtdEtn) from phosphatidylserine (PtdSer).</text>
</comment>
<reference evidence="12" key="1">
    <citation type="journal article" date="2014" name="Int. J. Syst. Evol. Microbiol.">
        <title>Complete genome sequence of Corynebacterium casei LMG S-19264T (=DSM 44701T), isolated from a smear-ripened cheese.</title>
        <authorList>
            <consortium name="US DOE Joint Genome Institute (JGI-PGF)"/>
            <person name="Walter F."/>
            <person name="Albersmeier A."/>
            <person name="Kalinowski J."/>
            <person name="Ruckert C."/>
        </authorList>
    </citation>
    <scope>NUCLEOTIDE SEQUENCE</scope>
    <source>
        <strain evidence="12">CGMCC 4.7308</strain>
    </source>
</reference>